<name>A0A6M2BTF8_9GAMM</name>
<dbReference type="EMBL" id="JAAMOW010000005">
    <property type="protein sequence ID" value="NGY05309.1"/>
    <property type="molecule type" value="Genomic_DNA"/>
</dbReference>
<dbReference type="GO" id="GO:0005737">
    <property type="term" value="C:cytoplasm"/>
    <property type="evidence" value="ECO:0007669"/>
    <property type="project" value="TreeGrafter"/>
</dbReference>
<dbReference type="SUPFAM" id="SSF52402">
    <property type="entry name" value="Adenine nucleotide alpha hydrolases-like"/>
    <property type="match status" value="1"/>
</dbReference>
<reference evidence="4 5" key="1">
    <citation type="journal article" date="2014" name="Int. J. Syst. Evol. Microbiol.">
        <title>Solimonas terrae sp. nov., isolated from soil.</title>
        <authorList>
            <person name="Kim S.J."/>
            <person name="Moon J.Y."/>
            <person name="Weon H.Y."/>
            <person name="Ahn J.H."/>
            <person name="Chen W.M."/>
            <person name="Kwon S.W."/>
        </authorList>
    </citation>
    <scope>NUCLEOTIDE SEQUENCE [LARGE SCALE GENOMIC DNA]</scope>
    <source>
        <strain evidence="4 5">KIS83-12</strain>
    </source>
</reference>
<dbReference type="PANTHER" id="PTHR46509">
    <property type="entry name" value="PHOSPHOADENOSINE PHOSPHOSULFATE REDUCTASE"/>
    <property type="match status" value="1"/>
</dbReference>
<accession>A0A6M2BTF8</accession>
<dbReference type="GO" id="GO:0004604">
    <property type="term" value="F:phosphoadenylyl-sulfate reductase (thioredoxin) activity"/>
    <property type="evidence" value="ECO:0007669"/>
    <property type="project" value="TreeGrafter"/>
</dbReference>
<dbReference type="Proteomes" id="UP000472676">
    <property type="component" value="Unassembled WGS sequence"/>
</dbReference>
<evidence type="ECO:0000259" key="3">
    <source>
        <dbReference type="Pfam" id="PF01507"/>
    </source>
</evidence>
<comment type="similarity">
    <text evidence="1">Belongs to the PAPS reductase family. CysH subfamily.</text>
</comment>
<organism evidence="4 5">
    <name type="scientific">Solimonas terrae</name>
    <dbReference type="NCBI Taxonomy" id="1396819"/>
    <lineage>
        <taxon>Bacteria</taxon>
        <taxon>Pseudomonadati</taxon>
        <taxon>Pseudomonadota</taxon>
        <taxon>Gammaproteobacteria</taxon>
        <taxon>Nevskiales</taxon>
        <taxon>Nevskiaceae</taxon>
        <taxon>Solimonas</taxon>
    </lineage>
</organism>
<protein>
    <submittedName>
        <fullName evidence="4">Phosphoadenosine phosphosulfate reductase family protein</fullName>
    </submittedName>
</protein>
<keyword evidence="5" id="KW-1185">Reference proteome</keyword>
<dbReference type="Pfam" id="PF01507">
    <property type="entry name" value="PAPS_reduct"/>
    <property type="match status" value="1"/>
</dbReference>
<proteinExistence type="inferred from homology"/>
<dbReference type="InterPro" id="IPR002500">
    <property type="entry name" value="PAPS_reduct_dom"/>
</dbReference>
<dbReference type="AlphaFoldDB" id="A0A6M2BTF8"/>
<dbReference type="GO" id="GO:0019379">
    <property type="term" value="P:sulfate assimilation, phosphoadenylyl sulfate reduction by phosphoadenylyl-sulfate reductase (thioredoxin)"/>
    <property type="evidence" value="ECO:0007669"/>
    <property type="project" value="TreeGrafter"/>
</dbReference>
<dbReference type="InterPro" id="IPR014729">
    <property type="entry name" value="Rossmann-like_a/b/a_fold"/>
</dbReference>
<evidence type="ECO:0000256" key="2">
    <source>
        <dbReference type="ARBA" id="ARBA00024327"/>
    </source>
</evidence>
<evidence type="ECO:0000313" key="5">
    <source>
        <dbReference type="Proteomes" id="UP000472676"/>
    </source>
</evidence>
<dbReference type="PANTHER" id="PTHR46509:SF1">
    <property type="entry name" value="PHOSPHOADENOSINE PHOSPHOSULFATE REDUCTASE"/>
    <property type="match status" value="1"/>
</dbReference>
<evidence type="ECO:0000313" key="4">
    <source>
        <dbReference type="EMBL" id="NGY05309.1"/>
    </source>
</evidence>
<gene>
    <name evidence="4" type="ORF">G7Y85_11050</name>
</gene>
<comment type="pathway">
    <text evidence="2">Sulfur metabolism; hydrogen sulfide biosynthesis; sulfite from sulfate.</text>
</comment>
<comment type="caution">
    <text evidence="4">The sequence shown here is derived from an EMBL/GenBank/DDBJ whole genome shotgun (WGS) entry which is preliminary data.</text>
</comment>
<evidence type="ECO:0000256" key="1">
    <source>
        <dbReference type="ARBA" id="ARBA00009732"/>
    </source>
</evidence>
<feature type="domain" description="Phosphoadenosine phosphosulphate reductase" evidence="3">
    <location>
        <begin position="38"/>
        <end position="183"/>
    </location>
</feature>
<sequence length="215" mass="24618">MEMMSEVPLLEQQARAFIRQELASTGTSIVTSNFRPFAAVMLHLMTREQADIPVVWMDSGYNTAETYRYAEQLRQRLSLNLQVYTPRRTRAQREALDGPPPGRDSPRFEDFVREIKLEPFDRALAALRPKRWFTGVRAQDSAERAQMSAISQDARGVLKIAPLLAWTSRDLHQYLQRYDLPNNWEYVDPSKPVANQECGLHLTPVDAAVSRAETP</sequence>
<dbReference type="Gene3D" id="3.40.50.620">
    <property type="entry name" value="HUPs"/>
    <property type="match status" value="1"/>
</dbReference>